<organism evidence="2 3">
    <name type="scientific">Riccia sorocarpa</name>
    <dbReference type="NCBI Taxonomy" id="122646"/>
    <lineage>
        <taxon>Eukaryota</taxon>
        <taxon>Viridiplantae</taxon>
        <taxon>Streptophyta</taxon>
        <taxon>Embryophyta</taxon>
        <taxon>Marchantiophyta</taxon>
        <taxon>Marchantiopsida</taxon>
        <taxon>Marchantiidae</taxon>
        <taxon>Marchantiales</taxon>
        <taxon>Ricciaceae</taxon>
        <taxon>Riccia</taxon>
    </lineage>
</organism>
<keyword evidence="3" id="KW-1185">Reference proteome</keyword>
<dbReference type="Proteomes" id="UP001633002">
    <property type="component" value="Unassembled WGS sequence"/>
</dbReference>
<proteinExistence type="predicted"/>
<evidence type="ECO:0000256" key="1">
    <source>
        <dbReference type="SAM" id="MobiDB-lite"/>
    </source>
</evidence>
<feature type="region of interest" description="Disordered" evidence="1">
    <location>
        <begin position="1"/>
        <end position="27"/>
    </location>
</feature>
<dbReference type="EMBL" id="JBJQOH010000001">
    <property type="protein sequence ID" value="KAL3699648.1"/>
    <property type="molecule type" value="Genomic_DNA"/>
</dbReference>
<comment type="caution">
    <text evidence="2">The sequence shown here is derived from an EMBL/GenBank/DDBJ whole genome shotgun (WGS) entry which is preliminary data.</text>
</comment>
<evidence type="ECO:0000313" key="2">
    <source>
        <dbReference type="EMBL" id="KAL3699648.1"/>
    </source>
</evidence>
<evidence type="ECO:0000313" key="3">
    <source>
        <dbReference type="Proteomes" id="UP001633002"/>
    </source>
</evidence>
<gene>
    <name evidence="2" type="ORF">R1sor_017670</name>
</gene>
<feature type="region of interest" description="Disordered" evidence="1">
    <location>
        <begin position="85"/>
        <end position="125"/>
    </location>
</feature>
<name>A0ABD3I7K8_9MARC</name>
<sequence length="125" mass="13734">MGEKSDGKGKNKPGQSGRNLQPNGAEYYGQRVVERNRHLSSVENQDMILFMSKKMNITVENPKKSEVEIVAPEKALEYLIHGSESWSSSKGKGQVTRISKTKDEVKPNATSGINGSKGAETIQLE</sequence>
<accession>A0ABD3I7K8</accession>
<feature type="compositionally biased region" description="Polar residues" evidence="1">
    <location>
        <begin position="13"/>
        <end position="22"/>
    </location>
</feature>
<protein>
    <submittedName>
        <fullName evidence="2">Uncharacterized protein</fullName>
    </submittedName>
</protein>
<dbReference type="AlphaFoldDB" id="A0ABD3I7K8"/>
<reference evidence="2 3" key="1">
    <citation type="submission" date="2024-09" db="EMBL/GenBank/DDBJ databases">
        <title>Chromosome-scale assembly of Riccia sorocarpa.</title>
        <authorList>
            <person name="Paukszto L."/>
        </authorList>
    </citation>
    <scope>NUCLEOTIDE SEQUENCE [LARGE SCALE GENOMIC DNA]</scope>
    <source>
        <strain evidence="2">LP-2024</strain>
        <tissue evidence="2">Aerial parts of the thallus</tissue>
    </source>
</reference>